<feature type="compositionally biased region" description="Low complexity" evidence="1">
    <location>
        <begin position="64"/>
        <end position="76"/>
    </location>
</feature>
<dbReference type="AlphaFoldDB" id="A7NLH5"/>
<organism evidence="3 4">
    <name type="scientific">Roseiflexus castenholzii (strain DSM 13941 / HLO8)</name>
    <dbReference type="NCBI Taxonomy" id="383372"/>
    <lineage>
        <taxon>Bacteria</taxon>
        <taxon>Bacillati</taxon>
        <taxon>Chloroflexota</taxon>
        <taxon>Chloroflexia</taxon>
        <taxon>Chloroflexales</taxon>
        <taxon>Roseiflexineae</taxon>
        <taxon>Roseiflexaceae</taxon>
        <taxon>Roseiflexus</taxon>
    </lineage>
</organism>
<dbReference type="PROSITE" id="PS51257">
    <property type="entry name" value="PROKAR_LIPOPROTEIN"/>
    <property type="match status" value="1"/>
</dbReference>
<feature type="signal peptide" evidence="2">
    <location>
        <begin position="1"/>
        <end position="27"/>
    </location>
</feature>
<evidence type="ECO:0000313" key="3">
    <source>
        <dbReference type="EMBL" id="ABU58358.1"/>
    </source>
</evidence>
<dbReference type="Proteomes" id="UP000000263">
    <property type="component" value="Chromosome"/>
</dbReference>
<dbReference type="OrthoDB" id="5801841at2"/>
<sequence length="229" mass="23756">MRAMIATLLGCALLLAACGSASTGALPAEPTQPSNSAPSQPTQPPLPTGVPGQPLIADTPVRQPTATAASVAPSSTNGDPRIPTATSMFTPVPVAEQGKETPMPTPDQANEPMRPAPPYNVQPLTPPFGAAMDAQIDAAKQDLTQRLGIDASAIEVVEVDAVTWPDTSLGCPKPGMMYPQVLVDGVLVQLRANGQIYRYHGDGQRRLFLCDALAGPLGDQPGRPPRGDP</sequence>
<protein>
    <recommendedName>
        <fullName evidence="5">Lipoprotein</fullName>
    </recommendedName>
</protein>
<gene>
    <name evidence="3" type="ordered locus">Rcas_2275</name>
</gene>
<dbReference type="EMBL" id="CP000804">
    <property type="protein sequence ID" value="ABU58358.1"/>
    <property type="molecule type" value="Genomic_DNA"/>
</dbReference>
<evidence type="ECO:0000256" key="1">
    <source>
        <dbReference type="SAM" id="MobiDB-lite"/>
    </source>
</evidence>
<evidence type="ECO:0000313" key="4">
    <source>
        <dbReference type="Proteomes" id="UP000000263"/>
    </source>
</evidence>
<evidence type="ECO:0008006" key="5">
    <source>
        <dbReference type="Google" id="ProtNLM"/>
    </source>
</evidence>
<feature type="compositionally biased region" description="Polar residues" evidence="1">
    <location>
        <begin position="31"/>
        <end position="40"/>
    </location>
</feature>
<accession>A7NLH5</accession>
<evidence type="ECO:0000256" key="2">
    <source>
        <dbReference type="SAM" id="SignalP"/>
    </source>
</evidence>
<dbReference type="KEGG" id="rca:Rcas_2275"/>
<dbReference type="HOGENOM" id="CLU_1371327_0_0_0"/>
<reference evidence="3 4" key="1">
    <citation type="submission" date="2007-08" db="EMBL/GenBank/DDBJ databases">
        <title>Complete sequence of Roseiflexus castenholzii DSM 13941.</title>
        <authorList>
            <consortium name="US DOE Joint Genome Institute"/>
            <person name="Copeland A."/>
            <person name="Lucas S."/>
            <person name="Lapidus A."/>
            <person name="Barry K."/>
            <person name="Glavina del Rio T."/>
            <person name="Dalin E."/>
            <person name="Tice H."/>
            <person name="Pitluck S."/>
            <person name="Thompson L.S."/>
            <person name="Brettin T."/>
            <person name="Bruce D."/>
            <person name="Detter J.C."/>
            <person name="Han C."/>
            <person name="Tapia R."/>
            <person name="Schmutz J."/>
            <person name="Larimer F."/>
            <person name="Land M."/>
            <person name="Hauser L."/>
            <person name="Kyrpides N."/>
            <person name="Mikhailova N."/>
            <person name="Bryant D.A."/>
            <person name="Hanada S."/>
            <person name="Tsukatani Y."/>
            <person name="Richardson P."/>
        </authorList>
    </citation>
    <scope>NUCLEOTIDE SEQUENCE [LARGE SCALE GENOMIC DNA]</scope>
    <source>
        <strain evidence="4">DSM 13941 / HLO8</strain>
    </source>
</reference>
<feature type="chain" id="PRO_5002713181" description="Lipoprotein" evidence="2">
    <location>
        <begin position="28"/>
        <end position="229"/>
    </location>
</feature>
<name>A7NLH5_ROSCS</name>
<keyword evidence="4" id="KW-1185">Reference proteome</keyword>
<dbReference type="eggNOG" id="ENOG5033B9X">
    <property type="taxonomic scope" value="Bacteria"/>
</dbReference>
<feature type="region of interest" description="Disordered" evidence="1">
    <location>
        <begin position="23"/>
        <end position="87"/>
    </location>
</feature>
<keyword evidence="2" id="KW-0732">Signal</keyword>
<proteinExistence type="predicted"/>